<feature type="domain" description="Beta-lactamase-related" evidence="3">
    <location>
        <begin position="14"/>
        <end position="338"/>
    </location>
</feature>
<keyword evidence="6" id="KW-1185">Reference proteome</keyword>
<name>A0A9W9K9S4_9EURO</name>
<dbReference type="EMBL" id="JAPQKI010000005">
    <property type="protein sequence ID" value="KAJ5098220.1"/>
    <property type="molecule type" value="Genomic_DNA"/>
</dbReference>
<dbReference type="PANTHER" id="PTHR46825">
    <property type="entry name" value="D-ALANYL-D-ALANINE-CARBOXYPEPTIDASE/ENDOPEPTIDASE AMPH"/>
    <property type="match status" value="1"/>
</dbReference>
<dbReference type="PANTHER" id="PTHR46825:SF9">
    <property type="entry name" value="BETA-LACTAMASE-RELATED DOMAIN-CONTAINING PROTEIN"/>
    <property type="match status" value="1"/>
</dbReference>
<dbReference type="InterPro" id="IPR012856">
    <property type="entry name" value="DAP_B_dom"/>
</dbReference>
<organism evidence="5 6">
    <name type="scientific">Penicillium argentinense</name>
    <dbReference type="NCBI Taxonomy" id="1131581"/>
    <lineage>
        <taxon>Eukaryota</taxon>
        <taxon>Fungi</taxon>
        <taxon>Dikarya</taxon>
        <taxon>Ascomycota</taxon>
        <taxon>Pezizomycotina</taxon>
        <taxon>Eurotiomycetes</taxon>
        <taxon>Eurotiomycetidae</taxon>
        <taxon>Eurotiales</taxon>
        <taxon>Aspergillaceae</taxon>
        <taxon>Penicillium</taxon>
    </lineage>
</organism>
<evidence type="ECO:0000259" key="3">
    <source>
        <dbReference type="Pfam" id="PF00144"/>
    </source>
</evidence>
<dbReference type="SUPFAM" id="SSF56601">
    <property type="entry name" value="beta-lactamase/transpeptidase-like"/>
    <property type="match status" value="1"/>
</dbReference>
<dbReference type="Pfam" id="PF00144">
    <property type="entry name" value="Beta-lactamase"/>
    <property type="match status" value="1"/>
</dbReference>
<gene>
    <name evidence="5" type="ORF">N7532_005221</name>
</gene>
<dbReference type="Gene3D" id="3.40.710.10">
    <property type="entry name" value="DD-peptidase/beta-lactamase superfamily"/>
    <property type="match status" value="1"/>
</dbReference>
<evidence type="ECO:0000313" key="6">
    <source>
        <dbReference type="Proteomes" id="UP001149074"/>
    </source>
</evidence>
<keyword evidence="1 5" id="KW-0645">Protease</keyword>
<accession>A0A9W9K9S4</accession>
<reference evidence="5" key="2">
    <citation type="journal article" date="2023" name="IMA Fungus">
        <title>Comparative genomic study of the Penicillium genus elucidates a diverse pangenome and 15 lateral gene transfer events.</title>
        <authorList>
            <person name="Petersen C."/>
            <person name="Sorensen T."/>
            <person name="Nielsen M.R."/>
            <person name="Sondergaard T.E."/>
            <person name="Sorensen J.L."/>
            <person name="Fitzpatrick D.A."/>
            <person name="Frisvad J.C."/>
            <person name="Nielsen K.L."/>
        </authorList>
    </citation>
    <scope>NUCLEOTIDE SEQUENCE</scope>
    <source>
        <strain evidence="5">IBT 30761</strain>
    </source>
</reference>
<keyword evidence="1 5" id="KW-0031">Aminopeptidase</keyword>
<evidence type="ECO:0000256" key="2">
    <source>
        <dbReference type="ARBA" id="ARBA00038215"/>
    </source>
</evidence>
<keyword evidence="1 5" id="KW-0378">Hydrolase</keyword>
<protein>
    <submittedName>
        <fullName evidence="5">Peptidase S12 aminopeptidase DmpB domain C</fullName>
    </submittedName>
</protein>
<dbReference type="InterPro" id="IPR012338">
    <property type="entry name" value="Beta-lactam/transpept-like"/>
</dbReference>
<evidence type="ECO:0000256" key="1">
    <source>
        <dbReference type="ARBA" id="ARBA00022438"/>
    </source>
</evidence>
<proteinExistence type="inferred from homology"/>
<evidence type="ECO:0000259" key="4">
    <source>
        <dbReference type="Pfam" id="PF07930"/>
    </source>
</evidence>
<comment type="caution">
    <text evidence="5">The sequence shown here is derived from an EMBL/GenBank/DDBJ whole genome shotgun (WGS) entry which is preliminary data.</text>
</comment>
<dbReference type="InterPro" id="IPR001466">
    <property type="entry name" value="Beta-lactam-related"/>
</dbReference>
<reference evidence="5" key="1">
    <citation type="submission" date="2022-11" db="EMBL/GenBank/DDBJ databases">
        <authorList>
            <person name="Petersen C."/>
        </authorList>
    </citation>
    <scope>NUCLEOTIDE SEQUENCE</scope>
    <source>
        <strain evidence="5">IBT 30761</strain>
    </source>
</reference>
<dbReference type="InterPro" id="IPR027279">
    <property type="entry name" value="D_amino_pept/lipop_sf"/>
</dbReference>
<dbReference type="AlphaFoldDB" id="A0A9W9K9S4"/>
<dbReference type="Proteomes" id="UP001149074">
    <property type="component" value="Unassembled WGS sequence"/>
</dbReference>
<dbReference type="GeneID" id="81356694"/>
<evidence type="ECO:0000313" key="5">
    <source>
        <dbReference type="EMBL" id="KAJ5098220.1"/>
    </source>
</evidence>
<dbReference type="GO" id="GO:0004177">
    <property type="term" value="F:aminopeptidase activity"/>
    <property type="evidence" value="ECO:0007669"/>
    <property type="project" value="UniProtKB-KW"/>
</dbReference>
<dbReference type="Pfam" id="PF07930">
    <property type="entry name" value="DAP_B"/>
    <property type="match status" value="1"/>
</dbReference>
<dbReference type="SUPFAM" id="SSF50886">
    <property type="entry name" value="D-aminopeptidase, middle and C-terminal domains"/>
    <property type="match status" value="2"/>
</dbReference>
<comment type="similarity">
    <text evidence="2">Belongs to the peptidase S12 family.</text>
</comment>
<dbReference type="OrthoDB" id="5946976at2759"/>
<dbReference type="Gene3D" id="2.40.128.50">
    <property type="match status" value="2"/>
</dbReference>
<dbReference type="RefSeq" id="XP_056473874.1">
    <property type="nucleotide sequence ID" value="XM_056617715.1"/>
</dbReference>
<dbReference type="InterPro" id="IPR050491">
    <property type="entry name" value="AmpC-like"/>
</dbReference>
<sequence length="539" mass="59637">MPATQRPIDEILNTVARRYRGPGGAIAVVKNGELVGQRVWGYADLDRRIPLTSETQMPICSITKQFVCALLLDLERNPPPAVAAKGDIQSQLTKKLHEFLRPELTEGTGLILQHLCDMQSGIRDYWAMTTLWGAKPDDEFLIERDCPPMVDRMRSFHFKPGMEYSYCNVNFYIVARVIEKVTGEPLGKLLAERVLQPAGMTTALLCPNTAKHPGPCVGYEGTEEHGYYEAVNRMEWSGDAGLVASLTDMVAYEKYLERLSSDPKSWYRTAIEPHTFSDGNTARYHYGLGHTNLHGVDTIGHGGALRGYRLHRRHAPNEHISVVALFNHEADASSAVDDVLRDILGLSKPETPQIEASSHWNGTFLDQETGLAIVVSKGLNMGEVRISYGFQPSAEVIKLTASNQGHFQSMTAVVEGDVLKIHRISDNRKLEARRITIRETISKDESFTGEYRCAEVGSTFHCSGGSGVLYGTFEGYLGNGPLTPMKYLGDDVWALTCPRGLDAPAPGDWTVSFYRDESGGVAGFRIGCWLARGLHFVKV</sequence>
<dbReference type="NCBIfam" id="NF009622">
    <property type="entry name" value="PRK13128.1"/>
    <property type="match status" value="1"/>
</dbReference>
<feature type="domain" description="D-aminopeptidase" evidence="4">
    <location>
        <begin position="354"/>
        <end position="536"/>
    </location>
</feature>